<dbReference type="Proteomes" id="UP000649151">
    <property type="component" value="Unassembled WGS sequence"/>
</dbReference>
<accession>A0ABR7IQA3</accession>
<sequence length="181" mass="19831">MKNSKKIYQLVSASLIAAMYAVLTFVIAQFAYGAVQLRLSEALTVLPMYTSSAIPGLTVGCLLANIIGLSLGKTMIWDVLFGTMASLIAAVLTRWIGKSKNRAVRYLLGPFPAVIVNAIIVGIEITIFFTDGAASMAAFWMNFFSVFIGQAIVCYAIGIPLMLLMERNDLYKRIFRIDSIQ</sequence>
<dbReference type="PANTHER" id="PTHR40044">
    <property type="entry name" value="INTEGRAL MEMBRANE PROTEIN-RELATED"/>
    <property type="match status" value="1"/>
</dbReference>
<dbReference type="PANTHER" id="PTHR40044:SF1">
    <property type="entry name" value="INTEGRAL MEMBRANE PROTEIN"/>
    <property type="match status" value="1"/>
</dbReference>
<feature type="transmembrane region" description="Helical" evidence="1">
    <location>
        <begin position="75"/>
        <end position="95"/>
    </location>
</feature>
<name>A0ABR7IQA3_9CLOT</name>
<proteinExistence type="predicted"/>
<keyword evidence="1" id="KW-0812">Transmembrane</keyword>
<dbReference type="PIRSF" id="PIRSF031501">
    <property type="entry name" value="QueT"/>
    <property type="match status" value="1"/>
</dbReference>
<keyword evidence="3" id="KW-1185">Reference proteome</keyword>
<feature type="transmembrane region" description="Helical" evidence="1">
    <location>
        <begin position="12"/>
        <end position="34"/>
    </location>
</feature>
<organism evidence="2 3">
    <name type="scientific">Clostridium facile</name>
    <dbReference type="NCBI Taxonomy" id="2763035"/>
    <lineage>
        <taxon>Bacteria</taxon>
        <taxon>Bacillati</taxon>
        <taxon>Bacillota</taxon>
        <taxon>Clostridia</taxon>
        <taxon>Eubacteriales</taxon>
        <taxon>Clostridiaceae</taxon>
        <taxon>Clostridium</taxon>
    </lineage>
</organism>
<dbReference type="EMBL" id="JACOQK010000001">
    <property type="protein sequence ID" value="MBC5787032.1"/>
    <property type="molecule type" value="Genomic_DNA"/>
</dbReference>
<reference evidence="2 3" key="1">
    <citation type="submission" date="2020-08" db="EMBL/GenBank/DDBJ databases">
        <title>Genome public.</title>
        <authorList>
            <person name="Liu C."/>
            <person name="Sun Q."/>
        </authorList>
    </citation>
    <scope>NUCLEOTIDE SEQUENCE [LARGE SCALE GENOMIC DNA]</scope>
    <source>
        <strain evidence="2 3">NSJ-27</strain>
    </source>
</reference>
<dbReference type="Gene3D" id="1.10.1760.20">
    <property type="match status" value="1"/>
</dbReference>
<keyword evidence="1" id="KW-0472">Membrane</keyword>
<dbReference type="Pfam" id="PF06177">
    <property type="entry name" value="QueT"/>
    <property type="match status" value="1"/>
</dbReference>
<comment type="caution">
    <text evidence="2">The sequence shown here is derived from an EMBL/GenBank/DDBJ whole genome shotgun (WGS) entry which is preliminary data.</text>
</comment>
<feature type="transmembrane region" description="Helical" evidence="1">
    <location>
        <begin position="107"/>
        <end position="129"/>
    </location>
</feature>
<dbReference type="RefSeq" id="WP_069988722.1">
    <property type="nucleotide sequence ID" value="NZ_JACOQK010000001.1"/>
</dbReference>
<feature type="transmembrane region" description="Helical" evidence="1">
    <location>
        <begin position="141"/>
        <end position="164"/>
    </location>
</feature>
<evidence type="ECO:0000313" key="3">
    <source>
        <dbReference type="Proteomes" id="UP000649151"/>
    </source>
</evidence>
<evidence type="ECO:0000313" key="2">
    <source>
        <dbReference type="EMBL" id="MBC5787032.1"/>
    </source>
</evidence>
<evidence type="ECO:0000256" key="1">
    <source>
        <dbReference type="SAM" id="Phobius"/>
    </source>
</evidence>
<dbReference type="InterPro" id="IPR010387">
    <property type="entry name" value="QueT"/>
</dbReference>
<gene>
    <name evidence="2" type="ORF">H8Z77_03200</name>
</gene>
<protein>
    <submittedName>
        <fullName evidence="2">QueT transporter family protein</fullName>
    </submittedName>
</protein>
<feature type="transmembrane region" description="Helical" evidence="1">
    <location>
        <begin position="46"/>
        <end position="69"/>
    </location>
</feature>
<keyword evidence="1" id="KW-1133">Transmembrane helix</keyword>